<comment type="caution">
    <text evidence="9">The sequence shown here is derived from an EMBL/GenBank/DDBJ whole genome shotgun (WGS) entry which is preliminary data.</text>
</comment>
<organism evidence="9 10">
    <name type="scientific">Volvox reticuliferus</name>
    <dbReference type="NCBI Taxonomy" id="1737510"/>
    <lineage>
        <taxon>Eukaryota</taxon>
        <taxon>Viridiplantae</taxon>
        <taxon>Chlorophyta</taxon>
        <taxon>core chlorophytes</taxon>
        <taxon>Chlorophyceae</taxon>
        <taxon>CS clade</taxon>
        <taxon>Chlamydomonadales</taxon>
        <taxon>Volvocaceae</taxon>
        <taxon>Volvox</taxon>
    </lineage>
</organism>
<feature type="disulfide bond" evidence="5">
    <location>
        <begin position="59"/>
        <end position="69"/>
    </location>
</feature>
<dbReference type="AlphaFoldDB" id="A0A8J4DF88"/>
<feature type="signal peptide" evidence="6">
    <location>
        <begin position="1"/>
        <end position="22"/>
    </location>
</feature>
<evidence type="ECO:0000313" key="8">
    <source>
        <dbReference type="EMBL" id="GIL72455.1"/>
    </source>
</evidence>
<keyword evidence="11" id="KW-1185">Reference proteome</keyword>
<dbReference type="Proteomes" id="UP000747110">
    <property type="component" value="Unassembled WGS sequence"/>
</dbReference>
<accession>A0A8J4DF88</accession>
<protein>
    <recommendedName>
        <fullName evidence="7">EGF-like domain-containing protein</fullName>
    </recommendedName>
</protein>
<dbReference type="InterPro" id="IPR013111">
    <property type="entry name" value="EGF_extracell"/>
</dbReference>
<proteinExistence type="inferred from homology"/>
<dbReference type="GO" id="GO:0016757">
    <property type="term" value="F:glycosyltransferase activity"/>
    <property type="evidence" value="ECO:0007669"/>
    <property type="project" value="InterPro"/>
</dbReference>
<evidence type="ECO:0000313" key="11">
    <source>
        <dbReference type="Proteomes" id="UP000747110"/>
    </source>
</evidence>
<name>A0A8J4DF88_9CHLO</name>
<dbReference type="InterPro" id="IPR040911">
    <property type="entry name" value="Exostosin_GT47"/>
</dbReference>
<dbReference type="SMART" id="SM00181">
    <property type="entry name" value="EGF"/>
    <property type="match status" value="2"/>
</dbReference>
<evidence type="ECO:0000259" key="7">
    <source>
        <dbReference type="PROSITE" id="PS50026"/>
    </source>
</evidence>
<comment type="similarity">
    <text evidence="2">Belongs to the glycosyltransferase 47 family.</text>
</comment>
<dbReference type="InterPro" id="IPR000742">
    <property type="entry name" value="EGF"/>
</dbReference>
<dbReference type="Proteomes" id="UP000722791">
    <property type="component" value="Unassembled WGS sequence"/>
</dbReference>
<dbReference type="Pfam" id="PF07974">
    <property type="entry name" value="EGF_2"/>
    <property type="match status" value="1"/>
</dbReference>
<feature type="domain" description="EGF-like" evidence="7">
    <location>
        <begin position="55"/>
        <end position="88"/>
    </location>
</feature>
<dbReference type="PROSITE" id="PS50026">
    <property type="entry name" value="EGF_3"/>
    <property type="match status" value="1"/>
</dbReference>
<dbReference type="PROSITE" id="PS00022">
    <property type="entry name" value="EGF_1"/>
    <property type="match status" value="2"/>
</dbReference>
<evidence type="ECO:0000256" key="4">
    <source>
        <dbReference type="ARBA" id="ARBA00023157"/>
    </source>
</evidence>
<dbReference type="InterPro" id="IPR004263">
    <property type="entry name" value="Exostosin"/>
</dbReference>
<keyword evidence="3" id="KW-0333">Golgi apparatus</keyword>
<comment type="caution">
    <text evidence="5">Lacks conserved residue(s) required for the propagation of feature annotation.</text>
</comment>
<dbReference type="EMBL" id="BNCQ01000006">
    <property type="protein sequence ID" value="GIL98942.1"/>
    <property type="molecule type" value="Genomic_DNA"/>
</dbReference>
<dbReference type="GO" id="GO:0000139">
    <property type="term" value="C:Golgi membrane"/>
    <property type="evidence" value="ECO:0007669"/>
    <property type="project" value="UniProtKB-SubCell"/>
</dbReference>
<dbReference type="EMBL" id="BNCP01000004">
    <property type="protein sequence ID" value="GIL72455.1"/>
    <property type="molecule type" value="Genomic_DNA"/>
</dbReference>
<dbReference type="OrthoDB" id="1924787at2759"/>
<evidence type="ECO:0000256" key="3">
    <source>
        <dbReference type="ARBA" id="ARBA00023034"/>
    </source>
</evidence>
<dbReference type="PROSITE" id="PS01186">
    <property type="entry name" value="EGF_2"/>
    <property type="match status" value="1"/>
</dbReference>
<evidence type="ECO:0000313" key="10">
    <source>
        <dbReference type="Proteomes" id="UP000722791"/>
    </source>
</evidence>
<evidence type="ECO:0000313" key="9">
    <source>
        <dbReference type="EMBL" id="GIL98942.1"/>
    </source>
</evidence>
<feature type="disulfide bond" evidence="5">
    <location>
        <begin position="78"/>
        <end position="87"/>
    </location>
</feature>
<keyword evidence="4 5" id="KW-1015">Disulfide bond</keyword>
<keyword evidence="5" id="KW-0245">EGF-like domain</keyword>
<keyword evidence="6" id="KW-0732">Signal</keyword>
<sequence>MTWLSLIFVIYCLYMAASPSNAQFRNGCYNAASRQERRLCQIKRSLVERTAVAPSSGSCPKGCHKHGVCNEEIGRCDCPRHYTGPSCSDLAPNMAQLCAQYSLSLRECRKESECFNNCNQRGRCIGGMCHCQPGYWGMDCSISWGPNGKMQLLEGNYVPRKTGVKVYIYELPPNMTSWFIFSRMDRPLQFLFWQRLMSSGMRTLDGNEADYFFIPIYTRGALVREHLEWVLPYIQTTFPWWSKDNGHRHLIIHTGDMGINDLALTFRRHVNSSLSNITWLSHWGLQEYHPVARWDRAHRPGKDIVIPVMIMTQGFHQSPMNPRMEAEAKANGGPLVRNGTLFFAGRICGDRELPDPSTGKCGPGHEDYSLGVRQAVYLHHRKTKGFKIVPWTNSYLEDISTHKFCLAPAGGGHGKRQILVSFMGCLPVLIGDGVLQPFEPEIDWSKFSISVPEQDIPELPRILNNVPASDVAVKQKRLKCAAQHMFYSSSLGAILGEDGRYDAFETLMEILRVRREHPDVPPEKYQKVDERFRKFVNCELDDSEEVPLCTQGTELQVEGRKSCKDCRHKDGVGAIFFSTAGGMLCCESDDMTMCPRAWA</sequence>
<reference evidence="9" key="1">
    <citation type="journal article" date="2021" name="Proc. Natl. Acad. Sci. U.S.A.">
        <title>Three genomes in the algal genus Volvox reveal the fate of a haploid sex-determining region after a transition to homothallism.</title>
        <authorList>
            <person name="Yamamoto K."/>
            <person name="Hamaji T."/>
            <person name="Kawai-Toyooka H."/>
            <person name="Matsuzaki R."/>
            <person name="Takahashi F."/>
            <person name="Nishimura Y."/>
            <person name="Kawachi M."/>
            <person name="Noguchi H."/>
            <person name="Minakuchi Y."/>
            <person name="Umen J.G."/>
            <person name="Toyoda A."/>
            <person name="Nozaki H."/>
        </authorList>
    </citation>
    <scope>NUCLEOTIDE SEQUENCE</scope>
    <source>
        <strain evidence="9">NIES-3785</strain>
        <strain evidence="8">NIES-3786</strain>
    </source>
</reference>
<comment type="subcellular location">
    <subcellularLocation>
        <location evidence="1">Golgi apparatus membrane</location>
        <topology evidence="1">Single-pass type II membrane protein</topology>
    </subcellularLocation>
</comment>
<dbReference type="Pfam" id="PF03016">
    <property type="entry name" value="Exostosin_GT47"/>
    <property type="match status" value="1"/>
</dbReference>
<evidence type="ECO:0000256" key="2">
    <source>
        <dbReference type="ARBA" id="ARBA00010271"/>
    </source>
</evidence>
<evidence type="ECO:0000256" key="6">
    <source>
        <dbReference type="SAM" id="SignalP"/>
    </source>
</evidence>
<evidence type="ECO:0000256" key="5">
    <source>
        <dbReference type="PROSITE-ProRule" id="PRU00076"/>
    </source>
</evidence>
<dbReference type="Gene3D" id="2.10.25.10">
    <property type="entry name" value="Laminin"/>
    <property type="match status" value="1"/>
</dbReference>
<dbReference type="PANTHER" id="PTHR11062">
    <property type="entry name" value="EXOSTOSIN HEPARAN SULFATE GLYCOSYLTRANSFERASE -RELATED"/>
    <property type="match status" value="1"/>
</dbReference>
<gene>
    <name evidence="8" type="ORF">Vretifemale_2770</name>
    <name evidence="9" type="ORF">Vretimale_4260</name>
</gene>
<dbReference type="PANTHER" id="PTHR11062:SF376">
    <property type="entry name" value="EXOSTOSIN FAMILY PROTEIN"/>
    <property type="match status" value="1"/>
</dbReference>
<feature type="chain" id="PRO_5035415738" description="EGF-like domain-containing protein" evidence="6">
    <location>
        <begin position="23"/>
        <end position="599"/>
    </location>
</feature>
<evidence type="ECO:0000256" key="1">
    <source>
        <dbReference type="ARBA" id="ARBA00004323"/>
    </source>
</evidence>